<proteinExistence type="predicted"/>
<protein>
    <submittedName>
        <fullName evidence="2">Cyclic nucleotide-binding protein</fullName>
    </submittedName>
</protein>
<dbReference type="SUPFAM" id="SSF51206">
    <property type="entry name" value="cAMP-binding domain-like"/>
    <property type="match status" value="1"/>
</dbReference>
<dbReference type="PANTHER" id="PTHR11635:SF152">
    <property type="entry name" value="CAMP-DEPENDENT PROTEIN KINASE TYPE I REGULATORY SUBUNIT-RELATED"/>
    <property type="match status" value="1"/>
</dbReference>
<dbReference type="GO" id="GO:0030552">
    <property type="term" value="F:cAMP binding"/>
    <property type="evidence" value="ECO:0007669"/>
    <property type="project" value="TreeGrafter"/>
</dbReference>
<dbReference type="PANTHER" id="PTHR11635">
    <property type="entry name" value="CAMP-DEPENDENT PROTEIN KINASE REGULATORY CHAIN"/>
    <property type="match status" value="1"/>
</dbReference>
<dbReference type="PROSITE" id="PS50042">
    <property type="entry name" value="CNMP_BINDING_3"/>
    <property type="match status" value="1"/>
</dbReference>
<dbReference type="InterPro" id="IPR018490">
    <property type="entry name" value="cNMP-bd_dom_sf"/>
</dbReference>
<dbReference type="GO" id="GO:0005952">
    <property type="term" value="C:cAMP-dependent protein kinase complex"/>
    <property type="evidence" value="ECO:0007669"/>
    <property type="project" value="InterPro"/>
</dbReference>
<dbReference type="Pfam" id="PF00027">
    <property type="entry name" value="cNMP_binding"/>
    <property type="match status" value="1"/>
</dbReference>
<dbReference type="GO" id="GO:0034236">
    <property type="term" value="F:protein kinase A catalytic subunit binding"/>
    <property type="evidence" value="ECO:0007669"/>
    <property type="project" value="TreeGrafter"/>
</dbReference>
<dbReference type="eggNOG" id="COG0664">
    <property type="taxonomic scope" value="Bacteria"/>
</dbReference>
<dbReference type="PROSITE" id="PS00888">
    <property type="entry name" value="CNMP_BINDING_1"/>
    <property type="match status" value="1"/>
</dbReference>
<organism evidence="2 3">
    <name type="scientific">Chloroherpeton thalassium (strain ATCC 35110 / GB-78)</name>
    <dbReference type="NCBI Taxonomy" id="517418"/>
    <lineage>
        <taxon>Bacteria</taxon>
        <taxon>Pseudomonadati</taxon>
        <taxon>Chlorobiota</taxon>
        <taxon>Chlorobiia</taxon>
        <taxon>Chlorobiales</taxon>
        <taxon>Chloroherpetonaceae</taxon>
        <taxon>Chloroherpeton</taxon>
    </lineage>
</organism>
<dbReference type="InterPro" id="IPR050503">
    <property type="entry name" value="cAMP-dep_PK_reg_su-like"/>
</dbReference>
<dbReference type="InterPro" id="IPR014710">
    <property type="entry name" value="RmlC-like_jellyroll"/>
</dbReference>
<dbReference type="GO" id="GO:0004862">
    <property type="term" value="F:cAMP-dependent protein kinase inhibitor activity"/>
    <property type="evidence" value="ECO:0007669"/>
    <property type="project" value="TreeGrafter"/>
</dbReference>
<evidence type="ECO:0000313" key="2">
    <source>
        <dbReference type="EMBL" id="ACF13763.1"/>
    </source>
</evidence>
<name>B3QZ70_CHLT3</name>
<feature type="domain" description="Cyclic nucleotide-binding" evidence="1">
    <location>
        <begin position="12"/>
        <end position="126"/>
    </location>
</feature>
<dbReference type="Gene3D" id="2.60.120.10">
    <property type="entry name" value="Jelly Rolls"/>
    <property type="match status" value="1"/>
</dbReference>
<gene>
    <name evidence="2" type="ordered locus">Ctha_1300</name>
</gene>
<keyword evidence="3" id="KW-1185">Reference proteome</keyword>
<evidence type="ECO:0000313" key="3">
    <source>
        <dbReference type="Proteomes" id="UP000001208"/>
    </source>
</evidence>
<sequence length="167" mass="18525">MVQLGFLKNVPVFIGLPEEKLKKIQEIITEEQYAASEIIIKDGDHGETMYILLDGEVSISKKLTLLPSDDEHDVKDKVLIKLSARHYAIFGEMALFEEKSERSATVGALTHCKVGTINRADFLQLVEKDSELGAITFKNIAIILSERLKKANKDIVKLTTALSLALG</sequence>
<dbReference type="KEGG" id="cts:Ctha_1300"/>
<dbReference type="STRING" id="517418.Ctha_1300"/>
<dbReference type="AlphaFoldDB" id="B3QZ70"/>
<dbReference type="Proteomes" id="UP000001208">
    <property type="component" value="Chromosome"/>
</dbReference>
<dbReference type="PROSITE" id="PS00889">
    <property type="entry name" value="CNMP_BINDING_2"/>
    <property type="match status" value="1"/>
</dbReference>
<dbReference type="CDD" id="cd00038">
    <property type="entry name" value="CAP_ED"/>
    <property type="match status" value="1"/>
</dbReference>
<dbReference type="SMART" id="SM00100">
    <property type="entry name" value="cNMP"/>
    <property type="match status" value="1"/>
</dbReference>
<dbReference type="HOGENOM" id="CLU_075053_16_2_10"/>
<dbReference type="InterPro" id="IPR000595">
    <property type="entry name" value="cNMP-bd_dom"/>
</dbReference>
<dbReference type="GO" id="GO:0005829">
    <property type="term" value="C:cytosol"/>
    <property type="evidence" value="ECO:0007669"/>
    <property type="project" value="TreeGrafter"/>
</dbReference>
<dbReference type="EMBL" id="CP001100">
    <property type="protein sequence ID" value="ACF13763.1"/>
    <property type="molecule type" value="Genomic_DNA"/>
</dbReference>
<evidence type="ECO:0000259" key="1">
    <source>
        <dbReference type="PROSITE" id="PS50042"/>
    </source>
</evidence>
<dbReference type="InterPro" id="IPR018488">
    <property type="entry name" value="cNMP-bd_CS"/>
</dbReference>
<accession>B3QZ70</accession>
<reference evidence="2 3" key="1">
    <citation type="submission" date="2008-06" db="EMBL/GenBank/DDBJ databases">
        <title>Complete sequence of Chloroherpeton thalassium ATCC 35110.</title>
        <authorList>
            <consortium name="US DOE Joint Genome Institute"/>
            <person name="Lucas S."/>
            <person name="Copeland A."/>
            <person name="Lapidus A."/>
            <person name="Glavina del Rio T."/>
            <person name="Dalin E."/>
            <person name="Tice H."/>
            <person name="Bruce D."/>
            <person name="Goodwin L."/>
            <person name="Pitluck S."/>
            <person name="Schmutz J."/>
            <person name="Larimer F."/>
            <person name="Land M."/>
            <person name="Hauser L."/>
            <person name="Kyrpides N."/>
            <person name="Mikhailova N."/>
            <person name="Liu Z."/>
            <person name="Li T."/>
            <person name="Zhao F."/>
            <person name="Overmann J."/>
            <person name="Bryant D.A."/>
            <person name="Richardson P."/>
        </authorList>
    </citation>
    <scope>NUCLEOTIDE SEQUENCE [LARGE SCALE GENOMIC DNA]</scope>
    <source>
        <strain evidence="3">ATCC 35110 / GB-78</strain>
    </source>
</reference>